<sequence>MMTPRRFEILGERSYPGKIFSDHAIMGMKYQNTMKAWFSLRLTNTQKTKALIWLKNANHILAGMLTLLYGFRCALFYVIAVDTFHHFDTVFFPPA</sequence>
<reference evidence="2 3" key="1">
    <citation type="journal article" date="2013" name="ISME J.">
        <title>Comparative genomics of pathogenic lineages of Vibrio nigripulchritudo identifies virulence-associated traits.</title>
        <authorList>
            <person name="Goudenege D."/>
            <person name="Labreuche Y."/>
            <person name="Krin E."/>
            <person name="Ansquer D."/>
            <person name="Mangenot S."/>
            <person name="Calteau A."/>
            <person name="Medigue C."/>
            <person name="Mazel D."/>
            <person name="Polz M.F."/>
            <person name="Le Roux F."/>
        </authorList>
    </citation>
    <scope>NUCLEOTIDE SEQUENCE [LARGE SCALE GENOMIC DNA]</scope>
    <source>
        <strain evidence="2 3">SOn1</strain>
    </source>
</reference>
<evidence type="ECO:0000313" key="2">
    <source>
        <dbReference type="EMBL" id="CCO47988.1"/>
    </source>
</evidence>
<keyword evidence="1" id="KW-0812">Transmembrane</keyword>
<evidence type="ECO:0000256" key="1">
    <source>
        <dbReference type="SAM" id="Phobius"/>
    </source>
</evidence>
<keyword evidence="1" id="KW-0472">Membrane</keyword>
<dbReference type="AlphaFoldDB" id="A0AAV2VUB6"/>
<dbReference type="EMBL" id="CAOF01000134">
    <property type="protein sequence ID" value="CCO47988.1"/>
    <property type="molecule type" value="Genomic_DNA"/>
</dbReference>
<gene>
    <name evidence="2" type="ORF">VIBNISOn1_420013</name>
</gene>
<protein>
    <submittedName>
        <fullName evidence="2">Uncharacterized protein</fullName>
    </submittedName>
</protein>
<organism evidence="2 3">
    <name type="scientific">Vibrio nigripulchritudo SOn1</name>
    <dbReference type="NCBI Taxonomy" id="1238450"/>
    <lineage>
        <taxon>Bacteria</taxon>
        <taxon>Pseudomonadati</taxon>
        <taxon>Pseudomonadota</taxon>
        <taxon>Gammaproteobacteria</taxon>
        <taxon>Vibrionales</taxon>
        <taxon>Vibrionaceae</taxon>
        <taxon>Vibrio</taxon>
    </lineage>
</organism>
<evidence type="ECO:0000313" key="3">
    <source>
        <dbReference type="Proteomes" id="UP000018211"/>
    </source>
</evidence>
<accession>A0AAV2VUB6</accession>
<keyword evidence="1" id="KW-1133">Transmembrane helix</keyword>
<comment type="caution">
    <text evidence="2">The sequence shown here is derived from an EMBL/GenBank/DDBJ whole genome shotgun (WGS) entry which is preliminary data.</text>
</comment>
<dbReference type="Proteomes" id="UP000018211">
    <property type="component" value="Unassembled WGS sequence"/>
</dbReference>
<name>A0AAV2VUB6_9VIBR</name>
<feature type="transmembrane region" description="Helical" evidence="1">
    <location>
        <begin position="60"/>
        <end position="80"/>
    </location>
</feature>
<proteinExistence type="predicted"/>